<dbReference type="Proteomes" id="UP001216139">
    <property type="component" value="Chromosome"/>
</dbReference>
<evidence type="ECO:0000313" key="2">
    <source>
        <dbReference type="Proteomes" id="UP001216139"/>
    </source>
</evidence>
<sequence>MDNKAKTGSPDSDLINVSEDYEVQYWSKKFGVSAEQLKTAVKAVGNSAKAVGKHLKK</sequence>
<dbReference type="InterPro" id="IPR022037">
    <property type="entry name" value="DUF3606"/>
</dbReference>
<accession>A0ABY7TF16</accession>
<organism evidence="1 2">
    <name type="scientific">Mucilaginibacter jinjuensis</name>
    <dbReference type="NCBI Taxonomy" id="1176721"/>
    <lineage>
        <taxon>Bacteria</taxon>
        <taxon>Pseudomonadati</taxon>
        <taxon>Bacteroidota</taxon>
        <taxon>Sphingobacteriia</taxon>
        <taxon>Sphingobacteriales</taxon>
        <taxon>Sphingobacteriaceae</taxon>
        <taxon>Mucilaginibacter</taxon>
    </lineage>
</organism>
<protein>
    <submittedName>
        <fullName evidence="1">DUF3606 domain-containing protein</fullName>
    </submittedName>
</protein>
<reference evidence="1 2" key="1">
    <citation type="submission" date="2023-02" db="EMBL/GenBank/DDBJ databases">
        <title>Genome sequence of Mucilaginibacter jinjuensis strain KACC 16571.</title>
        <authorList>
            <person name="Kim S."/>
            <person name="Heo J."/>
            <person name="Kwon S.-W."/>
        </authorList>
    </citation>
    <scope>NUCLEOTIDE SEQUENCE [LARGE SCALE GENOMIC DNA]</scope>
    <source>
        <strain evidence="1 2">KACC 16571</strain>
    </source>
</reference>
<keyword evidence="2" id="KW-1185">Reference proteome</keyword>
<name>A0ABY7TF16_9SPHI</name>
<proteinExistence type="predicted"/>
<dbReference type="Pfam" id="PF12244">
    <property type="entry name" value="DUF3606"/>
    <property type="match status" value="1"/>
</dbReference>
<dbReference type="RefSeq" id="WP_273633190.1">
    <property type="nucleotide sequence ID" value="NZ_CP117167.1"/>
</dbReference>
<evidence type="ECO:0000313" key="1">
    <source>
        <dbReference type="EMBL" id="WCT14694.1"/>
    </source>
</evidence>
<gene>
    <name evidence="1" type="ORF">PQO05_12185</name>
</gene>
<dbReference type="EMBL" id="CP117167">
    <property type="protein sequence ID" value="WCT14694.1"/>
    <property type="molecule type" value="Genomic_DNA"/>
</dbReference>